<dbReference type="EMBL" id="CM001488">
    <property type="protein sequence ID" value="EIM63442.1"/>
    <property type="molecule type" value="Genomic_DNA"/>
</dbReference>
<feature type="transmembrane region" description="Helical" evidence="1">
    <location>
        <begin position="173"/>
        <end position="188"/>
    </location>
</feature>
<evidence type="ECO:0000313" key="3">
    <source>
        <dbReference type="Proteomes" id="UP000005778"/>
    </source>
</evidence>
<protein>
    <recommendedName>
        <fullName evidence="4">Glycosyltransferase RgtA/B/C/D-like domain-containing protein</fullName>
    </recommendedName>
</protein>
<name>I5B1S9_9BACT</name>
<reference evidence="2 3" key="2">
    <citation type="submission" date="2012-02" db="EMBL/GenBank/DDBJ databases">
        <title>Improved High-Quality Draft sequence of Desulfobacter postgatei 2ac9.</title>
        <authorList>
            <consortium name="US DOE Joint Genome Institute"/>
            <person name="Lucas S."/>
            <person name="Han J."/>
            <person name="Lapidus A."/>
            <person name="Cheng J.-F."/>
            <person name="Goodwin L."/>
            <person name="Pitluck S."/>
            <person name="Peters L."/>
            <person name="Ovchinnikova G."/>
            <person name="Held B."/>
            <person name="Detter J.C."/>
            <person name="Han C."/>
            <person name="Tapia R."/>
            <person name="Land M."/>
            <person name="Hauser L."/>
            <person name="Kyrpides N."/>
            <person name="Ivanova N."/>
            <person name="Pagani I."/>
            <person name="Orellana R."/>
            <person name="Lovley D."/>
            <person name="Woyke T."/>
        </authorList>
    </citation>
    <scope>NUCLEOTIDE SEQUENCE [LARGE SCALE GENOMIC DNA]</scope>
    <source>
        <strain evidence="2 3">2ac9</strain>
    </source>
</reference>
<feature type="transmembrane region" description="Helical" evidence="1">
    <location>
        <begin position="373"/>
        <end position="390"/>
    </location>
</feature>
<proteinExistence type="predicted"/>
<feature type="transmembrane region" description="Helical" evidence="1">
    <location>
        <begin position="194"/>
        <end position="211"/>
    </location>
</feature>
<feature type="transmembrane region" description="Helical" evidence="1">
    <location>
        <begin position="7"/>
        <end position="29"/>
    </location>
</feature>
<reference evidence="2 3" key="1">
    <citation type="submission" date="2011-09" db="EMBL/GenBank/DDBJ databases">
        <authorList>
            <consortium name="US DOE Joint Genome Institute (JGI-PGF)"/>
            <person name="Lucas S."/>
            <person name="Han J."/>
            <person name="Lapidus A."/>
            <person name="Cheng J.-F."/>
            <person name="Goodwin L."/>
            <person name="Pitluck S."/>
            <person name="Peters L."/>
            <person name="Land M.L."/>
            <person name="Hauser L."/>
            <person name="Orellana R."/>
            <person name="Lovley D."/>
            <person name="Woyke T.J."/>
        </authorList>
    </citation>
    <scope>NUCLEOTIDE SEQUENCE [LARGE SCALE GENOMIC DNA]</scope>
    <source>
        <strain evidence="2 3">2ac9</strain>
    </source>
</reference>
<sequence>MKNIRQFLYLYFPYILIGFVLLHNLGVYYSHSYPSDKLFDSDCNYLPTLYRDLFVNGGNYSDWYGSAAPYYFPDMLVYFFSNFITGNFYHAIPLSFTIFSILILISVYRINRNFFDHIAALYMTVLPVSFFYIFPTYVYSMQFATVFHYGEFIIALLSVGLILAMLRYPWKKTNYVLLICLSILTTASDSMYILHLVLPTLVTLLVLWLVKMVHHKQVFIISASLIISMFMGKILSGIITINQSNYAKAITLSTKHLFVNISRILEIIQLSFNEYPLSSLLILAMYILITYLLLKYVRNPKLEADQPGLDRLLFLFIYLIVTLFGNILALSFIYPNKIYQHYMIPVFLLPIILIPAVLYWTRFHLKSKLFKRSYVTFSFLMAFVLLFQTYTKFNDVSFKNEYYPETVACIDSFIEKTGAKHGISEYWDSKYTHLLSKNDITIAQYTFDLTRFEAVNTIAWYKNYYDFALIKNNSLNKNKILSLNGKPSAVVKCFDTEILYYENKMVINDTLSKAPYQNLPEIQDETIGFNSSDVVFSGWSYNETHHRWSHGKQSLILFRINPDHIEGKLNLHIGTLGVQHIHIRMNDYEIYSNSLNSADKKISIRFKSNILFKEQTNILSFEFPDARLPNTDDKRMLAMLIRSLIIE</sequence>
<keyword evidence="1" id="KW-0472">Membrane</keyword>
<keyword evidence="3" id="KW-1185">Reference proteome</keyword>
<dbReference type="HOGENOM" id="CLU_423197_0_0_7"/>
<dbReference type="RefSeq" id="WP_004072518.1">
    <property type="nucleotide sequence ID" value="NZ_CM001488.1"/>
</dbReference>
<dbReference type="Proteomes" id="UP000005778">
    <property type="component" value="Chromosome"/>
</dbReference>
<feature type="transmembrane region" description="Helical" evidence="1">
    <location>
        <begin position="340"/>
        <end position="361"/>
    </location>
</feature>
<dbReference type="OrthoDB" id="286517at2"/>
<feature type="transmembrane region" description="Helical" evidence="1">
    <location>
        <begin position="218"/>
        <end position="241"/>
    </location>
</feature>
<evidence type="ECO:0000256" key="1">
    <source>
        <dbReference type="SAM" id="Phobius"/>
    </source>
</evidence>
<gene>
    <name evidence="2" type="ORF">DespoDRAFT_01506</name>
</gene>
<organism evidence="2 3">
    <name type="scientific">Desulfobacter postgatei 2ac9</name>
    <dbReference type="NCBI Taxonomy" id="879212"/>
    <lineage>
        <taxon>Bacteria</taxon>
        <taxon>Pseudomonadati</taxon>
        <taxon>Thermodesulfobacteriota</taxon>
        <taxon>Desulfobacteria</taxon>
        <taxon>Desulfobacterales</taxon>
        <taxon>Desulfobacteraceae</taxon>
        <taxon>Desulfobacter</taxon>
    </lineage>
</organism>
<keyword evidence="1" id="KW-0812">Transmembrane</keyword>
<accession>I5B1S9</accession>
<feature type="transmembrane region" description="Helical" evidence="1">
    <location>
        <begin position="275"/>
        <end position="294"/>
    </location>
</feature>
<evidence type="ECO:0008006" key="4">
    <source>
        <dbReference type="Google" id="ProtNLM"/>
    </source>
</evidence>
<evidence type="ECO:0000313" key="2">
    <source>
        <dbReference type="EMBL" id="EIM63442.1"/>
    </source>
</evidence>
<feature type="transmembrane region" description="Helical" evidence="1">
    <location>
        <begin position="120"/>
        <end position="140"/>
    </location>
</feature>
<feature type="transmembrane region" description="Helical" evidence="1">
    <location>
        <begin position="88"/>
        <end position="108"/>
    </location>
</feature>
<feature type="transmembrane region" description="Helical" evidence="1">
    <location>
        <begin position="315"/>
        <end position="334"/>
    </location>
</feature>
<dbReference type="STRING" id="879212.DespoDRAFT_01506"/>
<keyword evidence="1" id="KW-1133">Transmembrane helix</keyword>
<dbReference type="AlphaFoldDB" id="I5B1S9"/>
<feature type="transmembrane region" description="Helical" evidence="1">
    <location>
        <begin position="146"/>
        <end position="166"/>
    </location>
</feature>